<evidence type="ECO:0000259" key="1">
    <source>
        <dbReference type="Pfam" id="PF01756"/>
    </source>
</evidence>
<organism evidence="2 3">
    <name type="scientific">Heterorhabditis bacteriophora</name>
    <name type="common">Entomopathogenic nematode worm</name>
    <dbReference type="NCBI Taxonomy" id="37862"/>
    <lineage>
        <taxon>Eukaryota</taxon>
        <taxon>Metazoa</taxon>
        <taxon>Ecdysozoa</taxon>
        <taxon>Nematoda</taxon>
        <taxon>Chromadorea</taxon>
        <taxon>Rhabditida</taxon>
        <taxon>Rhabditina</taxon>
        <taxon>Rhabditomorpha</taxon>
        <taxon>Strongyloidea</taxon>
        <taxon>Heterorhabditidae</taxon>
        <taxon>Heterorhabditis</taxon>
    </lineage>
</organism>
<feature type="domain" description="Acyl-CoA oxidase C-terminal" evidence="1">
    <location>
        <begin position="10"/>
        <end position="101"/>
    </location>
</feature>
<dbReference type="InterPro" id="IPR002655">
    <property type="entry name" value="Acyl-CoA_oxidase_C"/>
</dbReference>
<dbReference type="Proteomes" id="UP000095283">
    <property type="component" value="Unplaced"/>
</dbReference>
<dbReference type="Pfam" id="PF01756">
    <property type="entry name" value="ACOX"/>
    <property type="match status" value="1"/>
</dbReference>
<proteinExistence type="predicted"/>
<protein>
    <submittedName>
        <fullName evidence="3">ACOX domain-containing protein</fullName>
    </submittedName>
</protein>
<dbReference type="Gene3D" id="1.20.140.10">
    <property type="entry name" value="Butyryl-CoA Dehydrogenase, subunit A, domain 3"/>
    <property type="match status" value="1"/>
</dbReference>
<dbReference type="GO" id="GO:0003997">
    <property type="term" value="F:acyl-CoA oxidase activity"/>
    <property type="evidence" value="ECO:0007669"/>
    <property type="project" value="InterPro"/>
</dbReference>
<name>A0A1I7W6Z9_HETBA</name>
<sequence length="125" mass="14677">MKTAQAGGYLVFRAFDVLKRMQREWSAEEAWNKSSIELCKAARVSLTCLLMHVRLYLVRNFLEKVATVDDSSLHSPLYYLTRLYVFDLISSSQGEFLKIGYYIYIYIIETDSLFYFFPEIGRITE</sequence>
<dbReference type="AlphaFoldDB" id="A0A1I7W6Z9"/>
<keyword evidence="2" id="KW-1185">Reference proteome</keyword>
<dbReference type="GO" id="GO:0005777">
    <property type="term" value="C:peroxisome"/>
    <property type="evidence" value="ECO:0007669"/>
    <property type="project" value="InterPro"/>
</dbReference>
<evidence type="ECO:0000313" key="2">
    <source>
        <dbReference type="Proteomes" id="UP000095283"/>
    </source>
</evidence>
<dbReference type="InterPro" id="IPR036250">
    <property type="entry name" value="AcylCo_DH-like_C"/>
</dbReference>
<dbReference type="GO" id="GO:0006635">
    <property type="term" value="P:fatty acid beta-oxidation"/>
    <property type="evidence" value="ECO:0007669"/>
    <property type="project" value="InterPro"/>
</dbReference>
<accession>A0A1I7W6Z9</accession>
<evidence type="ECO:0000313" key="3">
    <source>
        <dbReference type="WBParaSite" id="Hba_00383"/>
    </source>
</evidence>
<reference evidence="3" key="1">
    <citation type="submission" date="2016-11" db="UniProtKB">
        <authorList>
            <consortium name="WormBaseParasite"/>
        </authorList>
    </citation>
    <scope>IDENTIFICATION</scope>
</reference>
<dbReference type="WBParaSite" id="Hba_00383">
    <property type="protein sequence ID" value="Hba_00383"/>
    <property type="gene ID" value="Hba_00383"/>
</dbReference>
<dbReference type="SUPFAM" id="SSF47203">
    <property type="entry name" value="Acyl-CoA dehydrogenase C-terminal domain-like"/>
    <property type="match status" value="1"/>
</dbReference>